<dbReference type="Pfam" id="PF13470">
    <property type="entry name" value="PIN_3"/>
    <property type="match status" value="1"/>
</dbReference>
<dbReference type="Proteomes" id="UP000093807">
    <property type="component" value="Unassembled WGS sequence"/>
</dbReference>
<feature type="domain" description="PIN" evidence="1">
    <location>
        <begin position="3"/>
        <end position="115"/>
    </location>
</feature>
<reference evidence="2 3" key="1">
    <citation type="submission" date="2016-06" db="EMBL/GenBank/DDBJ databases">
        <title>Draft genome sequence of Flavobacterium succinicans strain DD5b.</title>
        <authorList>
            <person name="Poehlein A."/>
            <person name="Daniel R."/>
            <person name="Simeonova D.D."/>
        </authorList>
    </citation>
    <scope>NUCLEOTIDE SEQUENCE [LARGE SCALE GENOMIC DNA]</scope>
    <source>
        <strain evidence="2 3">DD5b</strain>
    </source>
</reference>
<accession>A0A199XVN8</accession>
<evidence type="ECO:0000313" key="3">
    <source>
        <dbReference type="Proteomes" id="UP000093807"/>
    </source>
</evidence>
<dbReference type="PATRIC" id="fig|29536.5.peg.280"/>
<dbReference type="InterPro" id="IPR002716">
    <property type="entry name" value="PIN_dom"/>
</dbReference>
<dbReference type="InterPro" id="IPR029060">
    <property type="entry name" value="PIN-like_dom_sf"/>
</dbReference>
<organism evidence="2 3">
    <name type="scientific">Flavobacterium succinicans</name>
    <dbReference type="NCBI Taxonomy" id="29536"/>
    <lineage>
        <taxon>Bacteria</taxon>
        <taxon>Pseudomonadati</taxon>
        <taxon>Bacteroidota</taxon>
        <taxon>Flavobacteriia</taxon>
        <taxon>Flavobacteriales</taxon>
        <taxon>Flavobacteriaceae</taxon>
        <taxon>Flavobacterium</taxon>
    </lineage>
</organism>
<gene>
    <name evidence="2" type="ORF">FLB_02660</name>
</gene>
<dbReference type="RefSeq" id="WP_064714168.1">
    <property type="nucleotide sequence ID" value="NZ_JMTM01000011.1"/>
</dbReference>
<dbReference type="CDD" id="cd09854">
    <property type="entry name" value="PIN_VapC-like"/>
    <property type="match status" value="1"/>
</dbReference>
<dbReference type="SUPFAM" id="SSF88723">
    <property type="entry name" value="PIN domain-like"/>
    <property type="match status" value="1"/>
</dbReference>
<keyword evidence="3" id="KW-1185">Reference proteome</keyword>
<evidence type="ECO:0000313" key="2">
    <source>
        <dbReference type="EMBL" id="OAZ05306.1"/>
    </source>
</evidence>
<dbReference type="OrthoDB" id="1148871at2"/>
<name>A0A199XVN8_9FLAO</name>
<evidence type="ECO:0000259" key="1">
    <source>
        <dbReference type="Pfam" id="PF13470"/>
    </source>
</evidence>
<comment type="caution">
    <text evidence="2">The sequence shown here is derived from an EMBL/GenBank/DDBJ whole genome shotgun (WGS) entry which is preliminary data.</text>
</comment>
<dbReference type="Gene3D" id="3.40.50.1010">
    <property type="entry name" value="5'-nuclease"/>
    <property type="match status" value="1"/>
</dbReference>
<protein>
    <submittedName>
        <fullName evidence="2">PIN domain protein</fullName>
    </submittedName>
</protein>
<proteinExistence type="predicted"/>
<sequence>MSRIFLDTNVILDLLGERVPFFDAIAKVATLADQKKLAIIVSPLSFTTIDYVLNKYESSESVLNKLRKFKIICEVCEVTEETIEKALNSNFKDFEDAVQYFTALQSNCSVIITRNGKDFKNATIPIMTAEEYLSSLI</sequence>
<dbReference type="AlphaFoldDB" id="A0A199XVN8"/>
<dbReference type="EMBL" id="JMTM01000011">
    <property type="protein sequence ID" value="OAZ05306.1"/>
    <property type="molecule type" value="Genomic_DNA"/>
</dbReference>